<keyword evidence="1" id="KW-1133">Transmembrane helix</keyword>
<proteinExistence type="predicted"/>
<accession>A0A2T2P4T7</accession>
<keyword evidence="1" id="KW-0472">Membrane</keyword>
<keyword evidence="3" id="KW-1185">Reference proteome</keyword>
<evidence type="ECO:0000256" key="1">
    <source>
        <dbReference type="SAM" id="Phobius"/>
    </source>
</evidence>
<keyword evidence="1" id="KW-0812">Transmembrane</keyword>
<reference evidence="2 3" key="1">
    <citation type="journal article" date="2018" name="Front. Microbiol.">
        <title>Genome-Wide Analysis of Corynespora cassiicola Leaf Fall Disease Putative Effectors.</title>
        <authorList>
            <person name="Lopez D."/>
            <person name="Ribeiro S."/>
            <person name="Label P."/>
            <person name="Fumanal B."/>
            <person name="Venisse J.S."/>
            <person name="Kohler A."/>
            <person name="de Oliveira R.R."/>
            <person name="Labutti K."/>
            <person name="Lipzen A."/>
            <person name="Lail K."/>
            <person name="Bauer D."/>
            <person name="Ohm R.A."/>
            <person name="Barry K.W."/>
            <person name="Spatafora J."/>
            <person name="Grigoriev I.V."/>
            <person name="Martin F.M."/>
            <person name="Pujade-Renaud V."/>
        </authorList>
    </citation>
    <scope>NUCLEOTIDE SEQUENCE [LARGE SCALE GENOMIC DNA]</scope>
    <source>
        <strain evidence="2 3">Philippines</strain>
    </source>
</reference>
<name>A0A2T2P4T7_CORCC</name>
<feature type="transmembrane region" description="Helical" evidence="1">
    <location>
        <begin position="53"/>
        <end position="72"/>
    </location>
</feature>
<protein>
    <submittedName>
        <fullName evidence="2">Uncharacterized protein</fullName>
    </submittedName>
</protein>
<evidence type="ECO:0000313" key="2">
    <source>
        <dbReference type="EMBL" id="PSN72695.1"/>
    </source>
</evidence>
<organism evidence="2 3">
    <name type="scientific">Corynespora cassiicola Philippines</name>
    <dbReference type="NCBI Taxonomy" id="1448308"/>
    <lineage>
        <taxon>Eukaryota</taxon>
        <taxon>Fungi</taxon>
        <taxon>Dikarya</taxon>
        <taxon>Ascomycota</taxon>
        <taxon>Pezizomycotina</taxon>
        <taxon>Dothideomycetes</taxon>
        <taxon>Pleosporomycetidae</taxon>
        <taxon>Pleosporales</taxon>
        <taxon>Corynesporascaceae</taxon>
        <taxon>Corynespora</taxon>
    </lineage>
</organism>
<evidence type="ECO:0000313" key="3">
    <source>
        <dbReference type="Proteomes" id="UP000240883"/>
    </source>
</evidence>
<feature type="transmembrane region" description="Helical" evidence="1">
    <location>
        <begin position="24"/>
        <end position="46"/>
    </location>
</feature>
<sequence>MWAAMRCDAMQCARDMGYGARHEFFPFLFMICKFSLFFFFFFFCLHCFFGEKLLVGFSVVVGILCSSIYIYGPARFQWTASVSQRQTTRGVCR</sequence>
<dbReference type="AlphaFoldDB" id="A0A2T2P4T7"/>
<dbReference type="EMBL" id="KZ678129">
    <property type="protein sequence ID" value="PSN72695.1"/>
    <property type="molecule type" value="Genomic_DNA"/>
</dbReference>
<gene>
    <name evidence="2" type="ORF">BS50DRAFT_165517</name>
</gene>
<dbReference type="Proteomes" id="UP000240883">
    <property type="component" value="Unassembled WGS sequence"/>
</dbReference>